<dbReference type="Proteomes" id="UP000076407">
    <property type="component" value="Unassembled WGS sequence"/>
</dbReference>
<accession>A0A182XTS3</accession>
<keyword evidence="2" id="KW-1185">Reference proteome</keyword>
<protein>
    <submittedName>
        <fullName evidence="1">Uncharacterized protein</fullName>
    </submittedName>
</protein>
<evidence type="ECO:0000313" key="2">
    <source>
        <dbReference type="Proteomes" id="UP000076407"/>
    </source>
</evidence>
<dbReference type="EnsemblMetazoa" id="AQUA015207-RA">
    <property type="protein sequence ID" value="AQUA015207-PA"/>
    <property type="gene ID" value="AQUA015207"/>
</dbReference>
<dbReference type="AlphaFoldDB" id="A0A182XTS3"/>
<dbReference type="VEuPathDB" id="VectorBase:AQUA015207"/>
<evidence type="ECO:0000313" key="1">
    <source>
        <dbReference type="EnsemblMetazoa" id="AQUA015207-PA"/>
    </source>
</evidence>
<name>A0A182XTS3_ANOQN</name>
<sequence length="72" mass="7671">VEACGRACTSSVSSERAHLAAVAELAPAPRTESEAVLSGSGSNVVHQLHEIKRINSDTKQTNTQYCKSKLVF</sequence>
<proteinExistence type="predicted"/>
<reference evidence="1" key="1">
    <citation type="submission" date="2020-05" db="UniProtKB">
        <authorList>
            <consortium name="EnsemblMetazoa"/>
        </authorList>
    </citation>
    <scope>IDENTIFICATION</scope>
    <source>
        <strain evidence="1">SANGQUA</strain>
    </source>
</reference>
<organism evidence="1 2">
    <name type="scientific">Anopheles quadriannulatus</name>
    <name type="common">Mosquito</name>
    <dbReference type="NCBI Taxonomy" id="34691"/>
    <lineage>
        <taxon>Eukaryota</taxon>
        <taxon>Metazoa</taxon>
        <taxon>Ecdysozoa</taxon>
        <taxon>Arthropoda</taxon>
        <taxon>Hexapoda</taxon>
        <taxon>Insecta</taxon>
        <taxon>Pterygota</taxon>
        <taxon>Neoptera</taxon>
        <taxon>Endopterygota</taxon>
        <taxon>Diptera</taxon>
        <taxon>Nematocera</taxon>
        <taxon>Culicoidea</taxon>
        <taxon>Culicidae</taxon>
        <taxon>Anophelinae</taxon>
        <taxon>Anopheles</taxon>
    </lineage>
</organism>